<evidence type="ECO:0000256" key="1">
    <source>
        <dbReference type="SAM" id="MobiDB-lite"/>
    </source>
</evidence>
<dbReference type="PANTHER" id="PTHR37166">
    <property type="entry name" value="PROTEIN FLAG"/>
    <property type="match status" value="1"/>
</dbReference>
<proteinExistence type="predicted"/>
<dbReference type="EMBL" id="JACARV010000055">
    <property type="protein sequence ID" value="NWC82300.1"/>
    <property type="molecule type" value="Genomic_DNA"/>
</dbReference>
<accession>A0A7Y7ZCE5</accession>
<dbReference type="Pfam" id="PF03646">
    <property type="entry name" value="FlaG"/>
    <property type="match status" value="1"/>
</dbReference>
<dbReference type="Proteomes" id="UP000542695">
    <property type="component" value="Unassembled WGS sequence"/>
</dbReference>
<evidence type="ECO:0000313" key="2">
    <source>
        <dbReference type="EMBL" id="NWC82300.1"/>
    </source>
</evidence>
<gene>
    <name evidence="2" type="ORF">HX798_18745</name>
</gene>
<keyword evidence="2" id="KW-0282">Flagellum</keyword>
<reference evidence="2 3" key="1">
    <citation type="submission" date="2020-04" db="EMBL/GenBank/DDBJ databases">
        <title>Molecular characterization of pseudomonads from Agaricus bisporus reveal novel blotch 2 pathogens in Western Europe.</title>
        <authorList>
            <person name="Taparia T."/>
            <person name="Krijger M."/>
            <person name="Haynes E."/>
            <person name="Elpinstone J.G."/>
            <person name="Noble R."/>
            <person name="Van Der Wolf J."/>
        </authorList>
    </citation>
    <scope>NUCLEOTIDE SEQUENCE [LARGE SCALE GENOMIC DNA]</scope>
    <source>
        <strain evidence="2 3">P7765</strain>
    </source>
</reference>
<organism evidence="2 3">
    <name type="scientific">Pseudomonas putida</name>
    <name type="common">Arthrobacter siderocapsulatus</name>
    <dbReference type="NCBI Taxonomy" id="303"/>
    <lineage>
        <taxon>Bacteria</taxon>
        <taxon>Pseudomonadati</taxon>
        <taxon>Pseudomonadota</taxon>
        <taxon>Gammaproteobacteria</taxon>
        <taxon>Pseudomonadales</taxon>
        <taxon>Pseudomonadaceae</taxon>
        <taxon>Pseudomonas</taxon>
    </lineage>
</organism>
<sequence>MDMSVKLSSVLPAPGAQEAKSAQPSNKLNAVLPDVPAKEIQRPELQKAVSEIQEYVKASQRQLDFSVDDSTDTLVVKVIATGSGEVIRQLPSEAALSLARSLAEGNGFLLDDNV</sequence>
<keyword evidence="2" id="KW-0969">Cilium</keyword>
<evidence type="ECO:0000313" key="3">
    <source>
        <dbReference type="Proteomes" id="UP000542695"/>
    </source>
</evidence>
<dbReference type="SUPFAM" id="SSF160214">
    <property type="entry name" value="FlaG-like"/>
    <property type="match status" value="1"/>
</dbReference>
<dbReference type="InterPro" id="IPR035924">
    <property type="entry name" value="FlaG-like_sf"/>
</dbReference>
<dbReference type="AlphaFoldDB" id="A0A7Y7ZCE5"/>
<dbReference type="InterPro" id="IPR005186">
    <property type="entry name" value="FlaG"/>
</dbReference>
<feature type="region of interest" description="Disordered" evidence="1">
    <location>
        <begin position="1"/>
        <end position="27"/>
    </location>
</feature>
<dbReference type="PANTHER" id="PTHR37166:SF1">
    <property type="entry name" value="PROTEIN FLAG"/>
    <property type="match status" value="1"/>
</dbReference>
<protein>
    <submittedName>
        <fullName evidence="2">Flagellar protein FlaG</fullName>
    </submittedName>
</protein>
<comment type="caution">
    <text evidence="2">The sequence shown here is derived from an EMBL/GenBank/DDBJ whole genome shotgun (WGS) entry which is preliminary data.</text>
</comment>
<name>A0A7Y7ZCE5_PSEPU</name>
<dbReference type="Gene3D" id="3.30.160.170">
    <property type="entry name" value="FlaG-like"/>
    <property type="match status" value="1"/>
</dbReference>
<keyword evidence="2" id="KW-0966">Cell projection</keyword>
<dbReference type="RefSeq" id="WP_177010782.1">
    <property type="nucleotide sequence ID" value="NZ_JACARV010000055.1"/>
</dbReference>